<protein>
    <submittedName>
        <fullName evidence="1">Uncharacterized protein</fullName>
    </submittedName>
</protein>
<dbReference type="OrthoDB" id="9791827at2"/>
<organism evidence="1 2">
    <name type="scientific">Pirellula staleyi (strain ATCC 27377 / DSM 6068 / ICPB 4128)</name>
    <name type="common">Pirella staleyi</name>
    <dbReference type="NCBI Taxonomy" id="530564"/>
    <lineage>
        <taxon>Bacteria</taxon>
        <taxon>Pseudomonadati</taxon>
        <taxon>Planctomycetota</taxon>
        <taxon>Planctomycetia</taxon>
        <taxon>Pirellulales</taxon>
        <taxon>Pirellulaceae</taxon>
        <taxon>Pirellula</taxon>
    </lineage>
</organism>
<dbReference type="InterPro" id="IPR029465">
    <property type="entry name" value="ATPgrasp_TupA"/>
</dbReference>
<dbReference type="KEGG" id="psl:Psta_3479"/>
<dbReference type="AlphaFoldDB" id="D2QYI2"/>
<dbReference type="Proteomes" id="UP000001887">
    <property type="component" value="Chromosome"/>
</dbReference>
<accession>D2QYI2</accession>
<name>D2QYI2_PIRSD</name>
<reference evidence="1 2" key="1">
    <citation type="journal article" date="2009" name="Stand. Genomic Sci.">
        <title>Complete genome sequence of Pirellula staleyi type strain (ATCC 27377).</title>
        <authorList>
            <person name="Clum A."/>
            <person name="Tindall B.J."/>
            <person name="Sikorski J."/>
            <person name="Ivanova N."/>
            <person name="Mavrommatis K."/>
            <person name="Lucas S."/>
            <person name="Glavina del Rio T."/>
            <person name="Nolan M."/>
            <person name="Chen F."/>
            <person name="Tice H."/>
            <person name="Pitluck S."/>
            <person name="Cheng J.F."/>
            <person name="Chertkov O."/>
            <person name="Brettin T."/>
            <person name="Han C."/>
            <person name="Detter J.C."/>
            <person name="Kuske C."/>
            <person name="Bruce D."/>
            <person name="Goodwin L."/>
            <person name="Ovchinikova G."/>
            <person name="Pati A."/>
            <person name="Mikhailova N."/>
            <person name="Chen A."/>
            <person name="Palaniappan K."/>
            <person name="Land M."/>
            <person name="Hauser L."/>
            <person name="Chang Y.J."/>
            <person name="Jeffries C.D."/>
            <person name="Chain P."/>
            <person name="Rohde M."/>
            <person name="Goker M."/>
            <person name="Bristow J."/>
            <person name="Eisen J.A."/>
            <person name="Markowitz V."/>
            <person name="Hugenholtz P."/>
            <person name="Kyrpides N.C."/>
            <person name="Klenk H.P."/>
            <person name="Lapidus A."/>
        </authorList>
    </citation>
    <scope>NUCLEOTIDE SEQUENCE [LARGE SCALE GENOMIC DNA]</scope>
    <source>
        <strain evidence="2">ATCC 27377 / DSM 6068 / ICPB 4128</strain>
    </source>
</reference>
<evidence type="ECO:0000313" key="1">
    <source>
        <dbReference type="EMBL" id="ADB18141.1"/>
    </source>
</evidence>
<dbReference type="HOGENOM" id="CLU_056705_0_0_0"/>
<keyword evidence="2" id="KW-1185">Reference proteome</keyword>
<dbReference type="EMBL" id="CP001848">
    <property type="protein sequence ID" value="ADB18141.1"/>
    <property type="molecule type" value="Genomic_DNA"/>
</dbReference>
<dbReference type="Pfam" id="PF14305">
    <property type="entry name" value="ATPgrasp_TupA"/>
    <property type="match status" value="1"/>
</dbReference>
<dbReference type="STRING" id="530564.Psta_3479"/>
<gene>
    <name evidence="1" type="ordered locus">Psta_3479</name>
</gene>
<evidence type="ECO:0000313" key="2">
    <source>
        <dbReference type="Proteomes" id="UP000001887"/>
    </source>
</evidence>
<proteinExistence type="predicted"/>
<sequence>MQSMLHTFPKQQLSSLQILMRRWHIQQRYFRKFFELVNFEDPQSFREKTNYRKLYGNQPLYAQLADKYRVRQFVEQRIGAEHLVPLLGVYDRLTPEIFDTLPHQFIIKANHGCKWNKIVWDKSQLDIPATVKHFNQLLRRKYGLTSGEFHYALIEPKIVVEQLLVADGKEPVDYSVFCFHNSRGFEFGFNVEIQDTKRHIHFDQDWNVLEAHCSPEEVERYRRPKNHEQMVGLAERISRGFDFVRVDLYNLEGQIYFGEMTFTASAGLHKHGTPKRAALRNSQWELDRNNPLLYLQPHTIKQPGRFALATRGA</sequence>
<dbReference type="eggNOG" id="COG3307">
    <property type="taxonomic scope" value="Bacteria"/>
</dbReference>